<comment type="caution">
    <text evidence="1">The sequence shown here is derived from an EMBL/GenBank/DDBJ whole genome shotgun (WGS) entry which is preliminary data.</text>
</comment>
<reference evidence="1 2" key="1">
    <citation type="journal article" date="2020" name="J. Phycol.">
        <title>Comparative genome analysis reveals Cyanidiococcus gen. nov., a new extremophilic red algal genus sister to Cyanidioschyzon (Cyanidioschyzonaceae, Rhodophyta).</title>
        <authorList>
            <person name="Liu S.-L."/>
            <person name="Chiang Y.-R."/>
            <person name="Yoon H.S."/>
            <person name="Fu H.-Y."/>
        </authorList>
    </citation>
    <scope>NUCLEOTIDE SEQUENCE [LARGE SCALE GENOMIC DNA]</scope>
    <source>
        <strain evidence="1 2">THAL066</strain>
    </source>
</reference>
<dbReference type="EMBL" id="VWRR01000017">
    <property type="protein sequence ID" value="KAF6000780.1"/>
    <property type="molecule type" value="Genomic_DNA"/>
</dbReference>
<accession>A0A7J7IDH2</accession>
<gene>
    <name evidence="1" type="ORF">F1559_000018</name>
</gene>
<evidence type="ECO:0000313" key="1">
    <source>
        <dbReference type="EMBL" id="KAF6000780.1"/>
    </source>
</evidence>
<evidence type="ECO:0000313" key="2">
    <source>
        <dbReference type="Proteomes" id="UP000530660"/>
    </source>
</evidence>
<sequence>MASVPTVIDAGTGNCAISVNPAAAATVAAVGHRDRNRQSAIGNRHRHRQSMAFAGAGAGAGAGAVVADETTLARRIGSAPADWRQPPLGWGARRVRLSVAGRRGAAGPVLRSCQGKLSWVAVTLTLSR</sequence>
<organism evidence="1 2">
    <name type="scientific">Cyanidiococcus yangmingshanensis</name>
    <dbReference type="NCBI Taxonomy" id="2690220"/>
    <lineage>
        <taxon>Eukaryota</taxon>
        <taxon>Rhodophyta</taxon>
        <taxon>Bangiophyceae</taxon>
        <taxon>Cyanidiales</taxon>
        <taxon>Cyanidiaceae</taxon>
        <taxon>Cyanidiococcus</taxon>
    </lineage>
</organism>
<dbReference type="Proteomes" id="UP000530660">
    <property type="component" value="Unassembled WGS sequence"/>
</dbReference>
<name>A0A7J7IDH2_9RHOD</name>
<dbReference type="AlphaFoldDB" id="A0A7J7IDH2"/>
<proteinExistence type="predicted"/>
<keyword evidence="2" id="KW-1185">Reference proteome</keyword>
<protein>
    <submittedName>
        <fullName evidence="1">Uncharacterized protein</fullName>
    </submittedName>
</protein>